<keyword evidence="2" id="KW-1185">Reference proteome</keyword>
<evidence type="ECO:0000313" key="1">
    <source>
        <dbReference type="EMBL" id="MER2492521.1"/>
    </source>
</evidence>
<reference evidence="1 2" key="1">
    <citation type="submission" date="2024-06" db="EMBL/GenBank/DDBJ databases">
        <authorList>
            <person name="Chen R.Y."/>
        </authorList>
    </citation>
    <scope>NUCLEOTIDE SEQUENCE [LARGE SCALE GENOMIC DNA]</scope>
    <source>
        <strain evidence="1 2">D2</strain>
    </source>
</reference>
<dbReference type="NCBIfam" id="NF033429">
    <property type="entry name" value="ImuA_translesion"/>
    <property type="match status" value="1"/>
</dbReference>
<dbReference type="InterPro" id="IPR017166">
    <property type="entry name" value="UCP037290"/>
</dbReference>
<name>A0ABV1RIE1_9ALTE</name>
<dbReference type="EMBL" id="JBELOE010000212">
    <property type="protein sequence ID" value="MER2492521.1"/>
    <property type="molecule type" value="Genomic_DNA"/>
</dbReference>
<proteinExistence type="predicted"/>
<accession>A0ABV1RIE1</accession>
<dbReference type="RefSeq" id="WP_143870430.1">
    <property type="nucleotide sequence ID" value="NZ_CP041660.1"/>
</dbReference>
<dbReference type="SUPFAM" id="SSF52540">
    <property type="entry name" value="P-loop containing nucleoside triphosphate hydrolases"/>
    <property type="match status" value="1"/>
</dbReference>
<sequence length="232" mass="26439">MNKLIEYLENKQLVWHGAYKKPQITTSSSGYHELDSQLEGGFAATGVIEILSDIAIGELRLLLPSLLKQNTQQKFWIFIAAPACVNAQMLVKQGFDLNKVLFIQPTTQQEILWAAELCLKSGCCCSVLMWPHKALDVHQIKRLQLACEKGNSRTFILRQQRTESISLPFDLSLSLKANESGLLAKVNKRRYAWPSEYFAINMQAHWPELVKQNTLKQALHNVIEFPFAREII</sequence>
<protein>
    <submittedName>
        <fullName evidence="1">Translesion DNA synthesis-associated protein ImuA</fullName>
    </submittedName>
</protein>
<dbReference type="Gene3D" id="3.40.50.300">
    <property type="entry name" value="P-loop containing nucleotide triphosphate hydrolases"/>
    <property type="match status" value="1"/>
</dbReference>
<dbReference type="InterPro" id="IPR027417">
    <property type="entry name" value="P-loop_NTPase"/>
</dbReference>
<gene>
    <name evidence="1" type="primary">imuA</name>
    <name evidence="1" type="ORF">ABS311_11615</name>
</gene>
<dbReference type="Proteomes" id="UP001467690">
    <property type="component" value="Unassembled WGS sequence"/>
</dbReference>
<dbReference type="PIRSF" id="PIRSF037290">
    <property type="entry name" value="UCP037290"/>
    <property type="match status" value="1"/>
</dbReference>
<comment type="caution">
    <text evidence="1">The sequence shown here is derived from an EMBL/GenBank/DDBJ whole genome shotgun (WGS) entry which is preliminary data.</text>
</comment>
<dbReference type="InterPro" id="IPR047610">
    <property type="entry name" value="ImuA_translesion"/>
</dbReference>
<organism evidence="1 2">
    <name type="scientific">Catenovulum sediminis</name>
    <dbReference type="NCBI Taxonomy" id="1740262"/>
    <lineage>
        <taxon>Bacteria</taxon>
        <taxon>Pseudomonadati</taxon>
        <taxon>Pseudomonadota</taxon>
        <taxon>Gammaproteobacteria</taxon>
        <taxon>Alteromonadales</taxon>
        <taxon>Alteromonadaceae</taxon>
        <taxon>Catenovulum</taxon>
    </lineage>
</organism>
<evidence type="ECO:0000313" key="2">
    <source>
        <dbReference type="Proteomes" id="UP001467690"/>
    </source>
</evidence>